<dbReference type="Pfam" id="PF00643">
    <property type="entry name" value="zf-B_box"/>
    <property type="match status" value="1"/>
</dbReference>
<proteinExistence type="predicted"/>
<dbReference type="PANTHER" id="PTHR25462:SF296">
    <property type="entry name" value="MEIOTIC P26, ISOFORM F"/>
    <property type="match status" value="1"/>
</dbReference>
<keyword evidence="1" id="KW-0479">Metal-binding</keyword>
<feature type="domain" description="RING-type" evidence="6">
    <location>
        <begin position="20"/>
        <end position="61"/>
    </location>
</feature>
<evidence type="ECO:0000256" key="5">
    <source>
        <dbReference type="SAM" id="Coils"/>
    </source>
</evidence>
<organism evidence="8 9">
    <name type="scientific">Saccoglossus kowalevskii</name>
    <name type="common">Acorn worm</name>
    <dbReference type="NCBI Taxonomy" id="10224"/>
    <lineage>
        <taxon>Eukaryota</taxon>
        <taxon>Metazoa</taxon>
        <taxon>Hemichordata</taxon>
        <taxon>Enteropneusta</taxon>
        <taxon>Harrimaniidae</taxon>
        <taxon>Saccoglossus</taxon>
    </lineage>
</organism>
<dbReference type="SMART" id="SM00336">
    <property type="entry name" value="BBOX"/>
    <property type="match status" value="2"/>
</dbReference>
<dbReference type="InterPro" id="IPR001841">
    <property type="entry name" value="Znf_RING"/>
</dbReference>
<evidence type="ECO:0000256" key="4">
    <source>
        <dbReference type="PROSITE-ProRule" id="PRU00024"/>
    </source>
</evidence>
<dbReference type="GeneID" id="100377369"/>
<feature type="coiled-coil region" evidence="5">
    <location>
        <begin position="232"/>
        <end position="277"/>
    </location>
</feature>
<evidence type="ECO:0000256" key="3">
    <source>
        <dbReference type="ARBA" id="ARBA00022833"/>
    </source>
</evidence>
<feature type="domain" description="B box-type" evidence="7">
    <location>
        <begin position="97"/>
        <end position="144"/>
    </location>
</feature>
<keyword evidence="2 4" id="KW-0863">Zinc-finger</keyword>
<evidence type="ECO:0000256" key="1">
    <source>
        <dbReference type="ARBA" id="ARBA00022723"/>
    </source>
</evidence>
<reference evidence="9" key="1">
    <citation type="submission" date="2025-08" db="UniProtKB">
        <authorList>
            <consortium name="RefSeq"/>
        </authorList>
    </citation>
    <scope>IDENTIFICATION</scope>
    <source>
        <tissue evidence="9">Testes</tissue>
    </source>
</reference>
<evidence type="ECO:0000259" key="6">
    <source>
        <dbReference type="PROSITE" id="PS50089"/>
    </source>
</evidence>
<dbReference type="Pfam" id="PF00097">
    <property type="entry name" value="zf-C3HC4"/>
    <property type="match status" value="1"/>
</dbReference>
<dbReference type="Gene3D" id="3.30.160.60">
    <property type="entry name" value="Classic Zinc Finger"/>
    <property type="match status" value="1"/>
</dbReference>
<dbReference type="PROSITE" id="PS50089">
    <property type="entry name" value="ZF_RING_2"/>
    <property type="match status" value="1"/>
</dbReference>
<dbReference type="RefSeq" id="XP_002733156.1">
    <property type="nucleotide sequence ID" value="XM_002733110.1"/>
</dbReference>
<dbReference type="InterPro" id="IPR017907">
    <property type="entry name" value="Znf_RING_CS"/>
</dbReference>
<evidence type="ECO:0000313" key="8">
    <source>
        <dbReference type="Proteomes" id="UP000694865"/>
    </source>
</evidence>
<dbReference type="Gene3D" id="3.30.40.10">
    <property type="entry name" value="Zinc/RING finger domain, C3HC4 (zinc finger)"/>
    <property type="match status" value="1"/>
</dbReference>
<dbReference type="InterPro" id="IPR000315">
    <property type="entry name" value="Znf_B-box"/>
</dbReference>
<dbReference type="InterPro" id="IPR047153">
    <property type="entry name" value="TRIM45/56/19-like"/>
</dbReference>
<evidence type="ECO:0000256" key="2">
    <source>
        <dbReference type="ARBA" id="ARBA00022771"/>
    </source>
</evidence>
<dbReference type="SMART" id="SM00184">
    <property type="entry name" value="RING"/>
    <property type="match status" value="1"/>
</dbReference>
<evidence type="ECO:0000313" key="9">
    <source>
        <dbReference type="RefSeq" id="XP_002733156.1"/>
    </source>
</evidence>
<dbReference type="Proteomes" id="UP000694865">
    <property type="component" value="Unplaced"/>
</dbReference>
<dbReference type="InterPro" id="IPR013083">
    <property type="entry name" value="Znf_RING/FYVE/PHD"/>
</dbReference>
<sequence>MAGSSTSAFLSQINDEFLKCPVCFDHCEKPKVLPCLHSFCMKCLEKLVKDGSKTVECPKCRQEEILPENGIHGLQDNFFISDLAESMSTWKSVEDENNQPVCSGCCSRDAANSRCLTCLDFLCDNCVALHKQLRVFRNHMVVTLEQIRAGEHVDSLRVKLEPLKCELHEGEILRFYCSKCEVPICRDCTVLDHPKPDHPFINLKDAVEKHRSDLKALLGSTSTKVKAFDEALVKVEKAVNHLAENRQKSKEDIERIAAEIKEKIDNNQAELLRQLEDSANIKDKQLQAIGDHLQMELCKMNSACELAENILEVGTEWEVVSLHKQLASRMQELERTPLADQDNELKVLGHVALVHNVISASENMIGKIDVDNLFTTIS</sequence>
<dbReference type="SUPFAM" id="SSF57845">
    <property type="entry name" value="B-box zinc-binding domain"/>
    <property type="match status" value="1"/>
</dbReference>
<name>A0ABM0GMF6_SACKO</name>
<dbReference type="PROSITE" id="PS50119">
    <property type="entry name" value="ZF_BBOX"/>
    <property type="match status" value="2"/>
</dbReference>
<dbReference type="PANTHER" id="PTHR25462">
    <property type="entry name" value="BONUS, ISOFORM C-RELATED"/>
    <property type="match status" value="1"/>
</dbReference>
<dbReference type="PROSITE" id="PS00518">
    <property type="entry name" value="ZF_RING_1"/>
    <property type="match status" value="1"/>
</dbReference>
<dbReference type="InterPro" id="IPR018957">
    <property type="entry name" value="Znf_C3HC4_RING-type"/>
</dbReference>
<keyword evidence="5" id="KW-0175">Coiled coil</keyword>
<evidence type="ECO:0000259" key="7">
    <source>
        <dbReference type="PROSITE" id="PS50119"/>
    </source>
</evidence>
<gene>
    <name evidence="9" type="primary">LOC100377369</name>
</gene>
<feature type="domain" description="B box-type" evidence="7">
    <location>
        <begin position="160"/>
        <end position="203"/>
    </location>
</feature>
<dbReference type="SUPFAM" id="SSF57850">
    <property type="entry name" value="RING/U-box"/>
    <property type="match status" value="1"/>
</dbReference>
<dbReference type="Gene3D" id="4.10.830.40">
    <property type="match status" value="1"/>
</dbReference>
<accession>A0ABM0GMF6</accession>
<keyword evidence="3" id="KW-0862">Zinc</keyword>
<protein>
    <submittedName>
        <fullName evidence="9">Tripartite motif-containing protein 2-like</fullName>
    </submittedName>
</protein>
<keyword evidence="8" id="KW-1185">Reference proteome</keyword>